<dbReference type="PANTHER" id="PTHR30352">
    <property type="entry name" value="PYRUVATE FORMATE-LYASE-ACTIVATING ENZYME"/>
    <property type="match status" value="1"/>
</dbReference>
<dbReference type="GO" id="GO:0003824">
    <property type="term" value="F:catalytic activity"/>
    <property type="evidence" value="ECO:0007669"/>
    <property type="project" value="InterPro"/>
</dbReference>
<evidence type="ECO:0000259" key="7">
    <source>
        <dbReference type="PROSITE" id="PS51918"/>
    </source>
</evidence>
<feature type="binding site" evidence="6">
    <location>
        <position position="89"/>
    </location>
    <ligand>
        <name>[4Fe-4S] cluster</name>
        <dbReference type="ChEBI" id="CHEBI:49883"/>
        <note>4Fe-4S-S-AdoMet</note>
    </ligand>
</feature>
<dbReference type="RefSeq" id="WP_144301797.1">
    <property type="nucleotide sequence ID" value="NZ_QMIE01000002.1"/>
</dbReference>
<gene>
    <name evidence="8" type="primary">amrS</name>
    <name evidence="8" type="ORF">DPQ33_03525</name>
</gene>
<organism evidence="8 9">
    <name type="scientific">Oceanidesulfovibrio indonesiensis</name>
    <dbReference type="NCBI Taxonomy" id="54767"/>
    <lineage>
        <taxon>Bacteria</taxon>
        <taxon>Pseudomonadati</taxon>
        <taxon>Thermodesulfobacteriota</taxon>
        <taxon>Desulfovibrionia</taxon>
        <taxon>Desulfovibrionales</taxon>
        <taxon>Desulfovibrionaceae</taxon>
        <taxon>Oceanidesulfovibrio</taxon>
    </lineage>
</organism>
<dbReference type="InterPro" id="IPR007197">
    <property type="entry name" value="rSAM"/>
</dbReference>
<dbReference type="GO" id="GO:0046872">
    <property type="term" value="F:metal ion binding"/>
    <property type="evidence" value="ECO:0007669"/>
    <property type="project" value="UniProtKB-KW"/>
</dbReference>
<dbReference type="InterPro" id="IPR027596">
    <property type="entry name" value="AmmeMemoSam_rS"/>
</dbReference>
<dbReference type="SFLD" id="SFLDG01101">
    <property type="entry name" value="Uncharacterised_Radical_SAM_Su"/>
    <property type="match status" value="1"/>
</dbReference>
<dbReference type="PROSITE" id="PS51918">
    <property type="entry name" value="RADICAL_SAM"/>
    <property type="match status" value="1"/>
</dbReference>
<dbReference type="PIRSF" id="PIRSF004869">
    <property type="entry name" value="PflX_prd"/>
    <property type="match status" value="1"/>
</dbReference>
<dbReference type="SFLD" id="SFLDS00029">
    <property type="entry name" value="Radical_SAM"/>
    <property type="match status" value="1"/>
</dbReference>
<comment type="cofactor">
    <cofactor evidence="6">
        <name>[4Fe-4S] cluster</name>
        <dbReference type="ChEBI" id="CHEBI:49883"/>
    </cofactor>
    <text evidence="6">Binds 1 [4Fe-4S] cluster. The cluster is coordinated with 3 cysteines and an exchangeable S-adenosyl-L-methionine.</text>
</comment>
<dbReference type="OrthoDB" id="9778883at2"/>
<keyword evidence="1" id="KW-0004">4Fe-4S</keyword>
<evidence type="ECO:0000313" key="9">
    <source>
        <dbReference type="Proteomes" id="UP000448292"/>
    </source>
</evidence>
<evidence type="ECO:0000313" key="8">
    <source>
        <dbReference type="EMBL" id="TVM19441.1"/>
    </source>
</evidence>
<dbReference type="InterPro" id="IPR034457">
    <property type="entry name" value="Organic_radical-activating"/>
</dbReference>
<keyword evidence="9" id="KW-1185">Reference proteome</keyword>
<dbReference type="InterPro" id="IPR016431">
    <property type="entry name" value="Pyrv-formate_lyase-activ_prd"/>
</dbReference>
<dbReference type="GO" id="GO:0051539">
    <property type="term" value="F:4 iron, 4 sulfur cluster binding"/>
    <property type="evidence" value="ECO:0007669"/>
    <property type="project" value="UniProtKB-KW"/>
</dbReference>
<keyword evidence="4 6" id="KW-0408">Iron</keyword>
<dbReference type="NCBIfam" id="TIGR04337">
    <property type="entry name" value="AmmeMemoSam_rS"/>
    <property type="match status" value="1"/>
</dbReference>
<proteinExistence type="predicted"/>
<dbReference type="EMBL" id="QMIE01000002">
    <property type="protein sequence ID" value="TVM19441.1"/>
    <property type="molecule type" value="Genomic_DNA"/>
</dbReference>
<accession>A0A7M3MJD4</accession>
<dbReference type="CDD" id="cd01335">
    <property type="entry name" value="Radical_SAM"/>
    <property type="match status" value="1"/>
</dbReference>
<sequence>MQPALLWKKQDDDIVLCQLCSHFCRIPPGERGKCGVRVNREGELYTLVADRVAAANVDPIEKKPLYHFYPGTTSFSVGTMGCNLSCSFCQNYSLSFPPKQGRDVEGQKYSPIQIVDAAERSGAHSISYTYSEPTIFFELVLPTAKLAHERGLKNVLVSNGFMSPQCLDELGLHIDAANIDLKAFSEDFYEVYCGAKLAPVKNNLKRIAKSPWWLEITTLVIPGANDSRDELARLARFIADELGPEVPWHISRFHPTYKLTDRDSTPTETLEMAYDIGKKAGLLYVYVGNVPGHPGNNTYCPDCNAVAVHRQGFRIVKADLSKCASCGRPVHGVAMNALEDRYAG</sequence>
<keyword evidence="2 6" id="KW-0949">S-adenosyl-L-methionine</keyword>
<dbReference type="InterPro" id="IPR013785">
    <property type="entry name" value="Aldolase_TIM"/>
</dbReference>
<dbReference type="PANTHER" id="PTHR30352:SF5">
    <property type="entry name" value="PYRUVATE FORMATE-LYASE 1-ACTIVATING ENZYME"/>
    <property type="match status" value="1"/>
</dbReference>
<comment type="caution">
    <text evidence="8">The sequence shown here is derived from an EMBL/GenBank/DDBJ whole genome shotgun (WGS) entry which is preliminary data.</text>
</comment>
<evidence type="ECO:0000256" key="1">
    <source>
        <dbReference type="ARBA" id="ARBA00022485"/>
    </source>
</evidence>
<evidence type="ECO:0000256" key="6">
    <source>
        <dbReference type="PIRSR" id="PIRSR004869-50"/>
    </source>
</evidence>
<dbReference type="SUPFAM" id="SSF102114">
    <property type="entry name" value="Radical SAM enzymes"/>
    <property type="match status" value="1"/>
</dbReference>
<dbReference type="Pfam" id="PF04055">
    <property type="entry name" value="Radical_SAM"/>
    <property type="match status" value="1"/>
</dbReference>
<evidence type="ECO:0000256" key="4">
    <source>
        <dbReference type="ARBA" id="ARBA00023004"/>
    </source>
</evidence>
<dbReference type="InterPro" id="IPR058240">
    <property type="entry name" value="rSAM_sf"/>
</dbReference>
<dbReference type="SMART" id="SM00729">
    <property type="entry name" value="Elp3"/>
    <property type="match status" value="1"/>
</dbReference>
<feature type="binding site" evidence="6">
    <location>
        <position position="82"/>
    </location>
    <ligand>
        <name>[4Fe-4S] cluster</name>
        <dbReference type="ChEBI" id="CHEBI:49883"/>
        <note>4Fe-4S-S-AdoMet</note>
    </ligand>
</feature>
<keyword evidence="5 6" id="KW-0411">Iron-sulfur</keyword>
<keyword evidence="3 6" id="KW-0479">Metal-binding</keyword>
<dbReference type="AlphaFoldDB" id="A0A7M3MJD4"/>
<evidence type="ECO:0000256" key="5">
    <source>
        <dbReference type="ARBA" id="ARBA00023014"/>
    </source>
</evidence>
<dbReference type="Gene3D" id="3.20.20.70">
    <property type="entry name" value="Aldolase class I"/>
    <property type="match status" value="1"/>
</dbReference>
<evidence type="ECO:0000256" key="3">
    <source>
        <dbReference type="ARBA" id="ARBA00022723"/>
    </source>
</evidence>
<dbReference type="Proteomes" id="UP000448292">
    <property type="component" value="Unassembled WGS sequence"/>
</dbReference>
<feature type="binding site" evidence="6">
    <location>
        <position position="86"/>
    </location>
    <ligand>
        <name>[4Fe-4S] cluster</name>
        <dbReference type="ChEBI" id="CHEBI:49883"/>
        <note>4Fe-4S-S-AdoMet</note>
    </ligand>
</feature>
<dbReference type="InterPro" id="IPR006638">
    <property type="entry name" value="Elp3/MiaA/NifB-like_rSAM"/>
</dbReference>
<evidence type="ECO:0000256" key="2">
    <source>
        <dbReference type="ARBA" id="ARBA00022691"/>
    </source>
</evidence>
<feature type="domain" description="Radical SAM core" evidence="7">
    <location>
        <begin position="67"/>
        <end position="283"/>
    </location>
</feature>
<protein>
    <submittedName>
        <fullName evidence="8">AmmeMemoRadiSam system radical SAM enzyme</fullName>
    </submittedName>
</protein>
<reference evidence="8 9" key="1">
    <citation type="submission" date="2018-06" db="EMBL/GenBank/DDBJ databases">
        <title>Complete genome of Desulfovibrio indonesiensis P37SLT.</title>
        <authorList>
            <person name="Crispim J.S."/>
            <person name="Vidigal P.M.P."/>
            <person name="Silva L.C.F."/>
            <person name="Laguardia C.N."/>
            <person name="Araujo L.C."/>
            <person name="Dias R.S."/>
            <person name="Sousa M.P."/>
            <person name="Paula S.O."/>
            <person name="Silva C."/>
        </authorList>
    </citation>
    <scope>NUCLEOTIDE SEQUENCE [LARGE SCALE GENOMIC DNA]</scope>
    <source>
        <strain evidence="8 9">P37SLT</strain>
    </source>
</reference>
<name>A0A7M3MJD4_9BACT</name>